<evidence type="ECO:0000256" key="1">
    <source>
        <dbReference type="ARBA" id="ARBA00003618"/>
    </source>
</evidence>
<dbReference type="Proteomes" id="UP000806542">
    <property type="component" value="Unassembled WGS sequence"/>
</dbReference>
<dbReference type="InterPro" id="IPR003395">
    <property type="entry name" value="RecF/RecN/SMC_N"/>
</dbReference>
<protein>
    <recommendedName>
        <fullName evidence="3 9">DNA repair protein RecN</fullName>
    </recommendedName>
    <alternativeName>
        <fullName evidence="8 9">Recombination protein N</fullName>
    </alternativeName>
</protein>
<evidence type="ECO:0000256" key="2">
    <source>
        <dbReference type="ARBA" id="ARBA00009441"/>
    </source>
</evidence>
<comment type="caution">
    <text evidence="12">The sequence shown here is derived from an EMBL/GenBank/DDBJ whole genome shotgun (WGS) entry which is preliminary data.</text>
</comment>
<dbReference type="GO" id="GO:0009432">
    <property type="term" value="P:SOS response"/>
    <property type="evidence" value="ECO:0007669"/>
    <property type="project" value="TreeGrafter"/>
</dbReference>
<dbReference type="InterPro" id="IPR027417">
    <property type="entry name" value="P-loop_NTPase"/>
</dbReference>
<dbReference type="Pfam" id="PF02463">
    <property type="entry name" value="SMC_N"/>
    <property type="match status" value="1"/>
</dbReference>
<dbReference type="NCBIfam" id="TIGR00634">
    <property type="entry name" value="recN"/>
    <property type="match status" value="1"/>
</dbReference>
<evidence type="ECO:0000256" key="6">
    <source>
        <dbReference type="ARBA" id="ARBA00022840"/>
    </source>
</evidence>
<comment type="similarity">
    <text evidence="2 9">Belongs to the RecN family.</text>
</comment>
<evidence type="ECO:0000256" key="10">
    <source>
        <dbReference type="SAM" id="Coils"/>
    </source>
</evidence>
<dbReference type="PANTHER" id="PTHR11059">
    <property type="entry name" value="DNA REPAIR PROTEIN RECN"/>
    <property type="match status" value="1"/>
</dbReference>
<feature type="coiled-coil region" evidence="10">
    <location>
        <begin position="319"/>
        <end position="356"/>
    </location>
</feature>
<feature type="domain" description="RecF/RecN/SMC N-terminal" evidence="11">
    <location>
        <begin position="2"/>
        <end position="514"/>
    </location>
</feature>
<dbReference type="PANTHER" id="PTHR11059:SF0">
    <property type="entry name" value="DNA REPAIR PROTEIN RECN"/>
    <property type="match status" value="1"/>
</dbReference>
<dbReference type="Gene3D" id="3.40.50.300">
    <property type="entry name" value="P-loop containing nucleotide triphosphate hydrolases"/>
    <property type="match status" value="2"/>
</dbReference>
<gene>
    <name evidence="12" type="primary">recN</name>
    <name evidence="12" type="ORF">INF28_00240</name>
</gene>
<dbReference type="CDD" id="cd03241">
    <property type="entry name" value="ABC_RecN"/>
    <property type="match status" value="2"/>
</dbReference>
<evidence type="ECO:0000256" key="7">
    <source>
        <dbReference type="ARBA" id="ARBA00023204"/>
    </source>
</evidence>
<name>A0A9D5LYK8_9FIRM</name>
<accession>A0A9D5LYK8</accession>
<evidence type="ECO:0000256" key="5">
    <source>
        <dbReference type="ARBA" id="ARBA00022763"/>
    </source>
</evidence>
<evidence type="ECO:0000313" key="13">
    <source>
        <dbReference type="Proteomes" id="UP000806542"/>
    </source>
</evidence>
<keyword evidence="7 9" id="KW-0234">DNA repair</keyword>
<dbReference type="GO" id="GO:0043590">
    <property type="term" value="C:bacterial nucleoid"/>
    <property type="evidence" value="ECO:0007669"/>
    <property type="project" value="TreeGrafter"/>
</dbReference>
<keyword evidence="5 9" id="KW-0227">DNA damage</keyword>
<keyword evidence="6" id="KW-0067">ATP-binding</keyword>
<dbReference type="PIRSF" id="PIRSF003128">
    <property type="entry name" value="RecN"/>
    <property type="match status" value="1"/>
</dbReference>
<keyword evidence="13" id="KW-1185">Reference proteome</keyword>
<keyword evidence="4" id="KW-0547">Nucleotide-binding</keyword>
<comment type="function">
    <text evidence="1 9">May be involved in recombinational repair of damaged DNA.</text>
</comment>
<dbReference type="RefSeq" id="WP_226391460.1">
    <property type="nucleotide sequence ID" value="NZ_JADCKB010000001.1"/>
</dbReference>
<dbReference type="FunFam" id="3.40.50.300:FF:000356">
    <property type="entry name" value="DNA repair protein RecN"/>
    <property type="match status" value="1"/>
</dbReference>
<organism evidence="12 13">
    <name type="scientific">Ructibacterium gallinarum</name>
    <dbReference type="NCBI Taxonomy" id="2779355"/>
    <lineage>
        <taxon>Bacteria</taxon>
        <taxon>Bacillati</taxon>
        <taxon>Bacillota</taxon>
        <taxon>Clostridia</taxon>
        <taxon>Eubacteriales</taxon>
        <taxon>Oscillospiraceae</taxon>
        <taxon>Ructibacterium</taxon>
    </lineage>
</organism>
<sequence>MLRELHIKNIAVIEEVTVSFGDGFHVLTGETGAGKSILIDSINMALGERSAKDLIRTGAEKAEVDVVFEPSPAAAEKLLELGIETEDDLLYISRQIGVDGKSKCRINGHLVPLSVLREASACLLTIHGQNDNQSILSPKTHIHFVDDYGNYDALLQEYGKQYQKVSEINRKLTKLLVDETERLRKIDLLSYQVNEIRAAQLKSDEEEELEERRSYLAHIEQIAENTESAYAALYGDESQAAAYDQIGAAVRDLESVVSYDTRIAGFHEILTSVLAELEDVTHDLKSYAEDIDYQPGELNQVEERLEVYATLKRKYGGSAEAVLKYCEEAQAELDEIENSDAARESLRAELEKEQKVLHEKGLALSAAREEAAISLQTRIMEELSDLDMQKMRFSVCVQPLENADGTIRYTPLGCDHVEFLISANPGEELKPLQKIASGGEMSRIMLAIKSVLADSDIVETLIFDEIDTGVSGRAAQKIAEKIGMLARSHQILCITHLAQIASMADVHFLIEKSSDDTHTRTTVTMLDEEERKTELARIIGGVKITDLTLQAAQEMLDMAAVLKERR</sequence>
<evidence type="ECO:0000313" key="12">
    <source>
        <dbReference type="EMBL" id="MBE5038895.1"/>
    </source>
</evidence>
<proteinExistence type="inferred from homology"/>
<reference evidence="12" key="1">
    <citation type="submission" date="2020-10" db="EMBL/GenBank/DDBJ databases">
        <title>ChiBAC.</title>
        <authorList>
            <person name="Zenner C."/>
            <person name="Hitch T.C.A."/>
            <person name="Clavel T."/>
        </authorList>
    </citation>
    <scope>NUCLEOTIDE SEQUENCE</scope>
    <source>
        <strain evidence="12">DSM 107454</strain>
    </source>
</reference>
<dbReference type="SUPFAM" id="SSF52540">
    <property type="entry name" value="P-loop containing nucleoside triphosphate hydrolases"/>
    <property type="match status" value="1"/>
</dbReference>
<evidence type="ECO:0000256" key="9">
    <source>
        <dbReference type="PIRNR" id="PIRNR003128"/>
    </source>
</evidence>
<keyword evidence="10" id="KW-0175">Coiled coil</keyword>
<evidence type="ECO:0000256" key="3">
    <source>
        <dbReference type="ARBA" id="ARBA00021315"/>
    </source>
</evidence>
<evidence type="ECO:0000256" key="4">
    <source>
        <dbReference type="ARBA" id="ARBA00022741"/>
    </source>
</evidence>
<evidence type="ECO:0000256" key="8">
    <source>
        <dbReference type="ARBA" id="ARBA00033408"/>
    </source>
</evidence>
<dbReference type="EMBL" id="JADCKB010000001">
    <property type="protein sequence ID" value="MBE5038895.1"/>
    <property type="molecule type" value="Genomic_DNA"/>
</dbReference>
<evidence type="ECO:0000259" key="11">
    <source>
        <dbReference type="Pfam" id="PF02463"/>
    </source>
</evidence>
<dbReference type="AlphaFoldDB" id="A0A9D5LYK8"/>
<dbReference type="GO" id="GO:0006310">
    <property type="term" value="P:DNA recombination"/>
    <property type="evidence" value="ECO:0007669"/>
    <property type="project" value="InterPro"/>
</dbReference>
<dbReference type="FunFam" id="3.40.50.300:FF:000319">
    <property type="entry name" value="DNA repair protein RecN"/>
    <property type="match status" value="1"/>
</dbReference>
<dbReference type="InterPro" id="IPR004604">
    <property type="entry name" value="DNA_recomb/repair_RecN"/>
</dbReference>
<dbReference type="GO" id="GO:0005524">
    <property type="term" value="F:ATP binding"/>
    <property type="evidence" value="ECO:0007669"/>
    <property type="project" value="UniProtKB-KW"/>
</dbReference>
<dbReference type="GO" id="GO:0006281">
    <property type="term" value="P:DNA repair"/>
    <property type="evidence" value="ECO:0007669"/>
    <property type="project" value="UniProtKB-KW"/>
</dbReference>